<feature type="transmembrane region" description="Helical" evidence="5">
    <location>
        <begin position="1072"/>
        <end position="1091"/>
    </location>
</feature>
<dbReference type="PANTHER" id="PTHR43053:SF4">
    <property type="entry name" value="MYOGENESIS-REGULATING GLYCOSIDASE"/>
    <property type="match status" value="1"/>
</dbReference>
<dbReference type="PANTHER" id="PTHR43053">
    <property type="entry name" value="GLYCOSIDASE FAMILY 31"/>
    <property type="match status" value="1"/>
</dbReference>
<keyword evidence="5" id="KW-0472">Membrane</keyword>
<dbReference type="Proteomes" id="UP000324907">
    <property type="component" value="Unassembled WGS sequence"/>
</dbReference>
<organism evidence="8 9">
    <name type="scientific">Cafeteria roenbergensis</name>
    <name type="common">Marine flagellate</name>
    <dbReference type="NCBI Taxonomy" id="33653"/>
    <lineage>
        <taxon>Eukaryota</taxon>
        <taxon>Sar</taxon>
        <taxon>Stramenopiles</taxon>
        <taxon>Bigyra</taxon>
        <taxon>Opalozoa</taxon>
        <taxon>Bicosoecida</taxon>
        <taxon>Cafeteriaceae</taxon>
        <taxon>Cafeteria</taxon>
    </lineage>
</organism>
<dbReference type="Gene3D" id="3.20.20.80">
    <property type="entry name" value="Glycosidases"/>
    <property type="match status" value="1"/>
</dbReference>
<dbReference type="InterPro" id="IPR013780">
    <property type="entry name" value="Glyco_hydro_b"/>
</dbReference>
<feature type="domain" description="Glycosyl hydrolase family 31 C-terminal" evidence="7">
    <location>
        <begin position="1508"/>
        <end position="1583"/>
    </location>
</feature>
<dbReference type="SUPFAM" id="SSF51011">
    <property type="entry name" value="Glycosyl hydrolase domain"/>
    <property type="match status" value="1"/>
</dbReference>
<dbReference type="GO" id="GO:0004553">
    <property type="term" value="F:hydrolase activity, hydrolyzing O-glycosyl compounds"/>
    <property type="evidence" value="ECO:0007669"/>
    <property type="project" value="InterPro"/>
</dbReference>
<reference evidence="8 9" key="1">
    <citation type="submission" date="2019-07" db="EMBL/GenBank/DDBJ databases">
        <title>Genomes of Cafeteria roenbergensis.</title>
        <authorList>
            <person name="Fischer M.G."/>
            <person name="Hackl T."/>
            <person name="Roman M."/>
        </authorList>
    </citation>
    <scope>NUCLEOTIDE SEQUENCE [LARGE SCALE GENOMIC DNA]</scope>
    <source>
        <strain evidence="8 9">RCC970-E3</strain>
    </source>
</reference>
<feature type="transmembrane region" description="Helical" evidence="5">
    <location>
        <begin position="1001"/>
        <end position="1024"/>
    </location>
</feature>
<name>A0A5A8E3X9_CAFRO</name>
<gene>
    <name evidence="8" type="ORF">FNF28_00076</name>
</gene>
<evidence type="ECO:0000256" key="3">
    <source>
        <dbReference type="ARBA" id="ARBA00023295"/>
    </source>
</evidence>
<dbReference type="EMBL" id="VLTL01000001">
    <property type="protein sequence ID" value="KAA0172393.1"/>
    <property type="molecule type" value="Genomic_DNA"/>
</dbReference>
<dbReference type="InterPro" id="IPR048395">
    <property type="entry name" value="Glyco_hydro_31_C"/>
</dbReference>
<keyword evidence="5" id="KW-1133">Transmembrane helix</keyword>
<feature type="domain" description="Glycoside hydrolase family 31 TIM barrel" evidence="6">
    <location>
        <begin position="1160"/>
        <end position="1482"/>
    </location>
</feature>
<dbReference type="InterPro" id="IPR050985">
    <property type="entry name" value="Alpha-glycosidase_related"/>
</dbReference>
<feature type="compositionally biased region" description="Polar residues" evidence="4">
    <location>
        <begin position="674"/>
        <end position="683"/>
    </location>
</feature>
<keyword evidence="3" id="KW-0326">Glycosidase</keyword>
<evidence type="ECO:0000256" key="1">
    <source>
        <dbReference type="ARBA" id="ARBA00007806"/>
    </source>
</evidence>
<keyword evidence="2" id="KW-0378">Hydrolase</keyword>
<dbReference type="Pfam" id="PF01055">
    <property type="entry name" value="Glyco_hydro_31_2nd"/>
    <property type="match status" value="1"/>
</dbReference>
<proteinExistence type="inferred from homology"/>
<accession>A0A5A8E3X9</accession>
<keyword evidence="5" id="KW-0812">Transmembrane</keyword>
<evidence type="ECO:0000256" key="2">
    <source>
        <dbReference type="ARBA" id="ARBA00022801"/>
    </source>
</evidence>
<evidence type="ECO:0000259" key="6">
    <source>
        <dbReference type="Pfam" id="PF01055"/>
    </source>
</evidence>
<feature type="transmembrane region" description="Helical" evidence="5">
    <location>
        <begin position="1030"/>
        <end position="1051"/>
    </location>
</feature>
<dbReference type="GO" id="GO:0005975">
    <property type="term" value="P:carbohydrate metabolic process"/>
    <property type="evidence" value="ECO:0007669"/>
    <property type="project" value="InterPro"/>
</dbReference>
<evidence type="ECO:0000259" key="7">
    <source>
        <dbReference type="Pfam" id="PF21365"/>
    </source>
</evidence>
<dbReference type="Gene3D" id="2.60.40.1180">
    <property type="entry name" value="Golgi alpha-mannosidase II"/>
    <property type="match status" value="1"/>
</dbReference>
<comment type="caution">
    <text evidence="8">The sequence shown here is derived from an EMBL/GenBank/DDBJ whole genome shotgun (WGS) entry which is preliminary data.</text>
</comment>
<dbReference type="CDD" id="cd06597">
    <property type="entry name" value="GH31_transferase_CtsY"/>
    <property type="match status" value="1"/>
</dbReference>
<dbReference type="InterPro" id="IPR017853">
    <property type="entry name" value="GH"/>
</dbReference>
<comment type="similarity">
    <text evidence="1">Belongs to the glycosyl hydrolase 31 family.</text>
</comment>
<dbReference type="SUPFAM" id="SSF51445">
    <property type="entry name" value="(Trans)glycosidases"/>
    <property type="match status" value="1"/>
</dbReference>
<evidence type="ECO:0000313" key="8">
    <source>
        <dbReference type="EMBL" id="KAA0172393.1"/>
    </source>
</evidence>
<dbReference type="InterPro" id="IPR000322">
    <property type="entry name" value="Glyco_hydro_31_TIM"/>
</dbReference>
<evidence type="ECO:0000313" key="9">
    <source>
        <dbReference type="Proteomes" id="UP000324907"/>
    </source>
</evidence>
<evidence type="ECO:0000256" key="4">
    <source>
        <dbReference type="SAM" id="MobiDB-lite"/>
    </source>
</evidence>
<feature type="transmembrane region" description="Helical" evidence="5">
    <location>
        <begin position="734"/>
        <end position="755"/>
    </location>
</feature>
<dbReference type="Pfam" id="PF21365">
    <property type="entry name" value="Glyco_hydro_31_3rd"/>
    <property type="match status" value="1"/>
</dbReference>
<protein>
    <submittedName>
        <fullName evidence="8">Uncharacterized protein</fullName>
    </submittedName>
</protein>
<sequence length="1769" mass="186839">MLAAGDPVAFSLVPSGISSETRFVLPDPSVLRIAVGPSDRRQPLDYEDEALPNPAVLTVRADALSGAHATASLIVEVLDVQEQPLLLAAPNDIMSVAQRRMVHGEFSTVRLPVQDIFQDRDLADQADGQPGMHSLGYEVSWLNPAISAYESLDELSANLFNYTLSVVSPSKLPFRGELVFSGTPLYGPPLRLQSPSPQSPRASTLQLRVIARDRANSVAIAYVSIEVEVAGCTVPSAAWHAVSHPHGNYNPFASLPRPVCVFPDIPLSPASAGGERVRVRLPAPGGDPEGAGAVELTAAAGVVALQGSGGGEITSIRVRGGFAAASALRSFEASDSKAANVLVDAAVLLGPAGATFDPPLALRLYIGQLPPDTSAVILLASELGHAQGETDGPGAYGPPAPARSCAYSAGEGGFVQCLVDHFSLAVPAIVPSDGGVAPGASPGEADELHRFRREFQAPRLTVCRCDPGYQGPDCSLRGCPLGDDPVTHCGDGEVPCRPELHGAVWEIRLTLWTEGAAVPIEHDEIAFRVTDKELGTFVTTPVSALWAGTGPETSEAIRRALVGLPDQLVPSASVRRVAAGQRDRAWLVTLTSPSNSGDRVSIASLPLGCGEAGCVPRVRQMLAIDTSGTTGTPGHVSVDAATAFRPLSQPSSPTVAFDTTLVVHVETGSPYSTYRVSTRSPSSALDEETGPTGTLSADSDLASAPGPGMRPLVVPVGNGILLRFGSLHPDPGLYVFRITCVFAGILSTIVAFVVFRESGDYLVAGLKRISAELSVVQQTLTVALDNAAIVAEAVGGPASASAQVCANATQAVRAVIADPSLRNPSTLGDPQPLNMSSCVPEADPGAPPGMYAIHCGCAVLQDTQRLVDQINSASAPGGGLDAVFSSVDVAADALRAAYDFSTSVVLVSLLLHWANVLPRFRRMLAALRQGRGVGAATGQEMLEFRVLAAKLTEAGALSTGVGVVPGRFSTSSASSQGFRELHVPSGWYVNDLSVLLVTTSVYNALFSSILLSAVLTLLVFVVTWQPTMLLLVRALPAMVTSLILVAVDLVLRYCVVRPFFEEGTRLSRPRCFALYELASIGINGFSGPIVATTRMLLGIGTALLVSVRPDMQLFPTLSSFDSVHAPFISALLAEHRHNNPVLRVLAAAPYAPWAHHHWVWLSSDQSNQANVTAYVEEYAAHNITVGAVDIDSMWSTGVNNFVVDTTKFPDMKGLVDQMHAKSVRVILWATSMIDTDSPNYAEAAAKGYFVRNGLNESTPDPIKWWHGHGILLDYFNPEATAWWNSQLDLVLDIGVDGFKTDGTDPFIAEYIFPQSPYHEGVVTYRDYADAYYGSFFNYSRERNPEALIMSRPVDSFNLFDGVSAYLEFSPRYAVFSGWVGDQDPTFPGLVDALGNMLHSAWRGYVGFGSDIGGYRSGHGQLGRTGELLLRWAAVGAFCSLMENGGDKEHRPWKFDAPGSTLHVDAYRRLVAAHYELEQYLLTTGAQAFESNVSIMRPIMPMPADPFGIIQPDDYTTFDYMLGPDYFVSPVYKANATNATFTLPPNPAGWFSVFDRTATFPGNRTTVVQAPLGTIPAFGRRGALLPLHVSTPLLGNGDEASAGALTLLVHGPRCDGSAVSAELRAFDGPSALASYVCRPGADGSGATMDVQVSPLGRDVIVIVRDAQASAVEVRDGESTAACSLARGSSHPVFGPAAVPYKPAPAPMPAQRQASEAPSAQGLCASAWSSHPAVGESGLPAASGAASVAEVVVGRVPVDRGAHIRITGVVA</sequence>
<feature type="region of interest" description="Disordered" evidence="4">
    <location>
        <begin position="674"/>
        <end position="701"/>
    </location>
</feature>
<evidence type="ECO:0000256" key="5">
    <source>
        <dbReference type="SAM" id="Phobius"/>
    </source>
</evidence>